<sequence>DARIVKSSGKTLDAEALRMARMLPKFHPGLNGGVPAESSYTLAFQYYVNQQQ</sequence>
<dbReference type="Pfam" id="PF03544">
    <property type="entry name" value="TonB_C"/>
    <property type="match status" value="1"/>
</dbReference>
<reference evidence="2 3" key="1">
    <citation type="submission" date="2019-04" db="EMBL/GenBank/DDBJ databases">
        <title>Microbes associate with the intestines of laboratory mice.</title>
        <authorList>
            <person name="Navarre W."/>
            <person name="Wong E."/>
            <person name="Huang K."/>
            <person name="Tropini C."/>
            <person name="Ng K."/>
            <person name="Yu B."/>
        </authorList>
    </citation>
    <scope>NUCLEOTIDE SEQUENCE [LARGE SCALE GENOMIC DNA]</scope>
    <source>
        <strain evidence="2 3">NM63_1-25</strain>
    </source>
</reference>
<dbReference type="Gene3D" id="3.30.1150.10">
    <property type="match status" value="1"/>
</dbReference>
<dbReference type="InterPro" id="IPR037682">
    <property type="entry name" value="TonB_C"/>
</dbReference>
<accession>A0A4S2CPX6</accession>
<organism evidence="2 3">
    <name type="scientific">Bacteroides caecimuris</name>
    <dbReference type="NCBI Taxonomy" id="1796613"/>
    <lineage>
        <taxon>Bacteria</taxon>
        <taxon>Pseudomonadati</taxon>
        <taxon>Bacteroidota</taxon>
        <taxon>Bacteroidia</taxon>
        <taxon>Bacteroidales</taxon>
        <taxon>Bacteroidaceae</taxon>
        <taxon>Bacteroides</taxon>
    </lineage>
</organism>
<evidence type="ECO:0000313" key="3">
    <source>
        <dbReference type="Proteomes" id="UP000309566"/>
    </source>
</evidence>
<dbReference type="SUPFAM" id="SSF74653">
    <property type="entry name" value="TolA/TonB C-terminal domain"/>
    <property type="match status" value="1"/>
</dbReference>
<comment type="caution">
    <text evidence="2">The sequence shown here is derived from an EMBL/GenBank/DDBJ whole genome shotgun (WGS) entry which is preliminary data.</text>
</comment>
<proteinExistence type="predicted"/>
<name>A0A4S2CPX6_9BACE</name>
<evidence type="ECO:0000313" key="2">
    <source>
        <dbReference type="EMBL" id="TGY30778.1"/>
    </source>
</evidence>
<gene>
    <name evidence="2" type="ORF">E5353_14110</name>
</gene>
<feature type="non-terminal residue" evidence="2">
    <location>
        <position position="1"/>
    </location>
</feature>
<dbReference type="GO" id="GO:0055085">
    <property type="term" value="P:transmembrane transport"/>
    <property type="evidence" value="ECO:0007669"/>
    <property type="project" value="InterPro"/>
</dbReference>
<protein>
    <submittedName>
        <fullName evidence="2">TonB family domain-containing protein</fullName>
    </submittedName>
</protein>
<evidence type="ECO:0000259" key="1">
    <source>
        <dbReference type="Pfam" id="PF03544"/>
    </source>
</evidence>
<feature type="domain" description="TonB C-terminal" evidence="1">
    <location>
        <begin position="1"/>
        <end position="46"/>
    </location>
</feature>
<dbReference type="EMBL" id="SRYX01000062">
    <property type="protein sequence ID" value="TGY30778.1"/>
    <property type="molecule type" value="Genomic_DNA"/>
</dbReference>
<dbReference type="AlphaFoldDB" id="A0A4S2CPX6"/>
<dbReference type="Proteomes" id="UP000309566">
    <property type="component" value="Unassembled WGS sequence"/>
</dbReference>